<name>A0A8J3DAS5_9BACT</name>
<evidence type="ECO:0000313" key="2">
    <source>
        <dbReference type="EMBL" id="GHB76109.1"/>
    </source>
</evidence>
<gene>
    <name evidence="2" type="ORF">GCM10007390_32480</name>
</gene>
<sequence>MKTKFSLILAGLAVFFVATLSFGQTKEFPVVKNGGGVFPVPEATPVADKKMAYKIVGDLTVGSEKPEELNPGLERVARLFNAYAEAGIKPENIAMVVVVHFKGTPLIMNDAAYEKAFGVANPNTALIDELAGKGVKFFVCGQSLRMRGYTDTPRNPNIKVTEAALIATTTYQMKGYAMLGLGN</sequence>
<dbReference type="Pfam" id="PF02635">
    <property type="entry name" value="DsrE"/>
    <property type="match status" value="1"/>
</dbReference>
<dbReference type="Proteomes" id="UP000598271">
    <property type="component" value="Unassembled WGS sequence"/>
</dbReference>
<keyword evidence="1" id="KW-0732">Signal</keyword>
<dbReference type="SUPFAM" id="SSF75169">
    <property type="entry name" value="DsrEFH-like"/>
    <property type="match status" value="1"/>
</dbReference>
<dbReference type="InterPro" id="IPR003787">
    <property type="entry name" value="Sulphur_relay_DsrE/F-like"/>
</dbReference>
<evidence type="ECO:0000313" key="3">
    <source>
        <dbReference type="Proteomes" id="UP000598271"/>
    </source>
</evidence>
<dbReference type="InterPro" id="IPR027396">
    <property type="entry name" value="DsrEFH-like"/>
</dbReference>
<dbReference type="Gene3D" id="3.40.1260.10">
    <property type="entry name" value="DsrEFH-like"/>
    <property type="match status" value="1"/>
</dbReference>
<dbReference type="RefSeq" id="WP_189565571.1">
    <property type="nucleotide sequence ID" value="NZ_BMXF01000003.1"/>
</dbReference>
<evidence type="ECO:0000256" key="1">
    <source>
        <dbReference type="SAM" id="SignalP"/>
    </source>
</evidence>
<proteinExistence type="predicted"/>
<keyword evidence="3" id="KW-1185">Reference proteome</keyword>
<feature type="chain" id="PRO_5035178442" evidence="1">
    <location>
        <begin position="24"/>
        <end position="183"/>
    </location>
</feature>
<protein>
    <submittedName>
        <fullName evidence="2">Uncharacterized protein</fullName>
    </submittedName>
</protein>
<reference evidence="2 3" key="1">
    <citation type="journal article" date="2014" name="Int. J. Syst. Evol. Microbiol.">
        <title>Complete genome sequence of Corynebacterium casei LMG S-19264T (=DSM 44701T), isolated from a smear-ripened cheese.</title>
        <authorList>
            <consortium name="US DOE Joint Genome Institute (JGI-PGF)"/>
            <person name="Walter F."/>
            <person name="Albersmeier A."/>
            <person name="Kalinowski J."/>
            <person name="Ruckert C."/>
        </authorList>
    </citation>
    <scope>NUCLEOTIDE SEQUENCE [LARGE SCALE GENOMIC DNA]</scope>
    <source>
        <strain evidence="2 3">KCTC 12866</strain>
    </source>
</reference>
<dbReference type="AlphaFoldDB" id="A0A8J3DAS5"/>
<comment type="caution">
    <text evidence="2">The sequence shown here is derived from an EMBL/GenBank/DDBJ whole genome shotgun (WGS) entry which is preliminary data.</text>
</comment>
<dbReference type="EMBL" id="BMXF01000003">
    <property type="protein sequence ID" value="GHB76109.1"/>
    <property type="molecule type" value="Genomic_DNA"/>
</dbReference>
<organism evidence="2 3">
    <name type="scientific">Persicitalea jodogahamensis</name>
    <dbReference type="NCBI Taxonomy" id="402147"/>
    <lineage>
        <taxon>Bacteria</taxon>
        <taxon>Pseudomonadati</taxon>
        <taxon>Bacteroidota</taxon>
        <taxon>Cytophagia</taxon>
        <taxon>Cytophagales</taxon>
        <taxon>Spirosomataceae</taxon>
        <taxon>Persicitalea</taxon>
    </lineage>
</organism>
<feature type="signal peptide" evidence="1">
    <location>
        <begin position="1"/>
        <end position="23"/>
    </location>
</feature>
<dbReference type="PANTHER" id="PTHR37691:SF1">
    <property type="entry name" value="BLR3518 PROTEIN"/>
    <property type="match status" value="1"/>
</dbReference>
<dbReference type="PANTHER" id="PTHR37691">
    <property type="entry name" value="BLR3518 PROTEIN"/>
    <property type="match status" value="1"/>
</dbReference>
<accession>A0A8J3DAS5</accession>